<keyword evidence="9" id="KW-0998">Cell outer membrane</keyword>
<evidence type="ECO:0000256" key="6">
    <source>
        <dbReference type="ARBA" id="ARBA00022729"/>
    </source>
</evidence>
<evidence type="ECO:0000256" key="9">
    <source>
        <dbReference type="ARBA" id="ARBA00023237"/>
    </source>
</evidence>
<dbReference type="PANTHER" id="PTHR30332:SF25">
    <property type="entry name" value="SECRETIN XPSD"/>
    <property type="match status" value="1"/>
</dbReference>
<evidence type="ECO:0000256" key="1">
    <source>
        <dbReference type="ARBA" id="ARBA00004442"/>
    </source>
</evidence>
<accession>A0A494RCW2</accession>
<dbReference type="InterPro" id="IPR049371">
    <property type="entry name" value="GspD-like_N0"/>
</dbReference>
<dbReference type="InterPro" id="IPR004846">
    <property type="entry name" value="T2SS/T3SS_dom"/>
</dbReference>
<evidence type="ECO:0000259" key="14">
    <source>
        <dbReference type="Pfam" id="PF03958"/>
    </source>
</evidence>
<feature type="region of interest" description="Disordered" evidence="11">
    <location>
        <begin position="340"/>
        <end position="378"/>
    </location>
</feature>
<dbReference type="PRINTS" id="PR00811">
    <property type="entry name" value="BCTERIALGSPD"/>
</dbReference>
<dbReference type="AlphaFoldDB" id="A0A494RCW2"/>
<evidence type="ECO:0000256" key="3">
    <source>
        <dbReference type="ARBA" id="ARBA00022448"/>
    </source>
</evidence>
<dbReference type="GO" id="GO:0015628">
    <property type="term" value="P:protein secretion by the type II secretion system"/>
    <property type="evidence" value="ECO:0007669"/>
    <property type="project" value="InterPro"/>
</dbReference>
<proteinExistence type="inferred from homology"/>
<reference evidence="16 17" key="1">
    <citation type="submission" date="2018-10" db="EMBL/GenBank/DDBJ databases">
        <title>Complete genome sequence of Brevundimonas naejangsanensis BRV3.</title>
        <authorList>
            <person name="Berrios L."/>
            <person name="Ely B."/>
        </authorList>
    </citation>
    <scope>NUCLEOTIDE SEQUENCE [LARGE SCALE GENOMIC DNA]</scope>
    <source>
        <strain evidence="16 17">BRV3</strain>
    </source>
</reference>
<dbReference type="Proteomes" id="UP000276984">
    <property type="component" value="Chromosome"/>
</dbReference>
<evidence type="ECO:0000256" key="11">
    <source>
        <dbReference type="SAM" id="MobiDB-lite"/>
    </source>
</evidence>
<evidence type="ECO:0000256" key="2">
    <source>
        <dbReference type="ARBA" id="ARBA00006980"/>
    </source>
</evidence>
<dbReference type="EMBL" id="CP032707">
    <property type="protein sequence ID" value="AYG93961.1"/>
    <property type="molecule type" value="Genomic_DNA"/>
</dbReference>
<evidence type="ECO:0000256" key="12">
    <source>
        <dbReference type="SAM" id="SignalP"/>
    </source>
</evidence>
<dbReference type="InterPro" id="IPR013356">
    <property type="entry name" value="T2SS_GspD"/>
</dbReference>
<protein>
    <submittedName>
        <fullName evidence="16">Type II secretion system protein GspD</fullName>
    </submittedName>
</protein>
<dbReference type="Pfam" id="PF03958">
    <property type="entry name" value="Secretin_N"/>
    <property type="match status" value="3"/>
</dbReference>
<gene>
    <name evidence="16" type="primary">gspD</name>
    <name evidence="16" type="ORF">D8I30_01225</name>
</gene>
<feature type="domain" description="NolW-like" evidence="14">
    <location>
        <begin position="179"/>
        <end position="238"/>
    </location>
</feature>
<dbReference type="RefSeq" id="WP_121481121.1">
    <property type="nucleotide sequence ID" value="NZ_CP032707.1"/>
</dbReference>
<dbReference type="InterPro" id="IPR050810">
    <property type="entry name" value="Bact_Secretion_Sys_Channel"/>
</dbReference>
<feature type="domain" description="NolW-like" evidence="14">
    <location>
        <begin position="317"/>
        <end position="428"/>
    </location>
</feature>
<dbReference type="Pfam" id="PF00263">
    <property type="entry name" value="Secretin"/>
    <property type="match status" value="1"/>
</dbReference>
<dbReference type="InterPro" id="IPR005644">
    <property type="entry name" value="NolW-like"/>
</dbReference>
<dbReference type="GO" id="GO:0009279">
    <property type="term" value="C:cell outer membrane"/>
    <property type="evidence" value="ECO:0007669"/>
    <property type="project" value="UniProtKB-SubCell"/>
</dbReference>
<keyword evidence="3 10" id="KW-0813">Transport</keyword>
<dbReference type="PRINTS" id="PR01032">
    <property type="entry name" value="PHAGEIV"/>
</dbReference>
<dbReference type="GO" id="GO:0015627">
    <property type="term" value="C:type II protein secretion system complex"/>
    <property type="evidence" value="ECO:0007669"/>
    <property type="project" value="InterPro"/>
</dbReference>
<keyword evidence="17" id="KW-1185">Reference proteome</keyword>
<dbReference type="OrthoDB" id="9775455at2"/>
<feature type="region of interest" description="Disordered" evidence="11">
    <location>
        <begin position="30"/>
        <end position="58"/>
    </location>
</feature>
<evidence type="ECO:0000259" key="13">
    <source>
        <dbReference type="Pfam" id="PF00263"/>
    </source>
</evidence>
<sequence>MKPYSATAASAALLLLAACETPRAIQPGLATLPQSRYPTSAPPVEAVSDPESADDGAWRVDGRGAPLPPAEPRSPVRIFNVAFDQAPIAAVADAVLGRSMGRSFRVDAAVQGDLTFTLTGRMTEAEALASFDRALRGSGAALISEGRGYAVVPEARARGLNGPPVLASEGTGVVSGPVIYQAREISAAELARLLESLAGEGAKVRPDPSREQLFITGDPTTVNALLRTARSLDVDWLQGKSLQFIPVRYASPAEIAADIRQVFGGPDGPMGSQIQIVELNRLNGLLVVARSSAGLDRAAEWIARFDRSPPPASRRLRSIPLANLEAEQLVTTLGALLDGGQSSAASRPAQSANVASSTSPSTPPPTPGASGSMSANSPSVAGAVVGAGSAGLRLTADPRTNALILLADDAEYRNVMDIVRQLDAPPPQVLIEATIAEVTLNDRLRYGVQWFFDDGKLTGGFGSGASDDAASSFPGFSLRYMNMDVRAVLNALSAVTDVQLLSTPRILVLSNESAQLQVGDQVPIITQTATGLNDDSRVVNSVQYRDTGVVLSVTPRVSESGRMFIQVEQEVSEVAGTTSSDIDSPTIQQRRLSTRIQVDDGQLVVMGGLLRSSRSLGDTGVPYLSRIPALGALFRSREDTQRQTELVMFLRPTVIRARQDIDAVTGEMLGRLQALGMPVEPVR</sequence>
<comment type="similarity">
    <text evidence="2">Belongs to the bacterial secretin family. GSP D subfamily.</text>
</comment>
<feature type="signal peptide" evidence="12">
    <location>
        <begin position="1"/>
        <end position="24"/>
    </location>
</feature>
<feature type="domain" description="GspD-like N0" evidence="15">
    <location>
        <begin position="82"/>
        <end position="148"/>
    </location>
</feature>
<feature type="compositionally biased region" description="Low complexity" evidence="11">
    <location>
        <begin position="341"/>
        <end position="360"/>
    </location>
</feature>
<evidence type="ECO:0000256" key="7">
    <source>
        <dbReference type="ARBA" id="ARBA00022927"/>
    </source>
</evidence>
<evidence type="ECO:0000259" key="15">
    <source>
        <dbReference type="Pfam" id="PF21305"/>
    </source>
</evidence>
<feature type="compositionally biased region" description="Low complexity" evidence="11">
    <location>
        <begin position="368"/>
        <end position="378"/>
    </location>
</feature>
<dbReference type="Gene3D" id="3.55.50.30">
    <property type="match status" value="1"/>
</dbReference>
<keyword evidence="4" id="KW-1134">Transmembrane beta strand</keyword>
<evidence type="ECO:0000313" key="16">
    <source>
        <dbReference type="EMBL" id="AYG93961.1"/>
    </source>
</evidence>
<evidence type="ECO:0000256" key="8">
    <source>
        <dbReference type="ARBA" id="ARBA00023136"/>
    </source>
</evidence>
<keyword evidence="8" id="KW-0472">Membrane</keyword>
<dbReference type="Pfam" id="PF21305">
    <property type="entry name" value="type_II_gspD_N0"/>
    <property type="match status" value="1"/>
</dbReference>
<comment type="subcellular location">
    <subcellularLocation>
        <location evidence="1 10">Cell outer membrane</location>
    </subcellularLocation>
</comment>
<dbReference type="InterPro" id="IPR001775">
    <property type="entry name" value="GspD/PilQ"/>
</dbReference>
<dbReference type="Gene3D" id="3.30.1370.120">
    <property type="match status" value="3"/>
</dbReference>
<keyword evidence="5" id="KW-0812">Transmembrane</keyword>
<evidence type="ECO:0000256" key="5">
    <source>
        <dbReference type="ARBA" id="ARBA00022692"/>
    </source>
</evidence>
<dbReference type="InterPro" id="IPR038591">
    <property type="entry name" value="NolW-like_sf"/>
</dbReference>
<evidence type="ECO:0000256" key="4">
    <source>
        <dbReference type="ARBA" id="ARBA00022452"/>
    </source>
</evidence>
<name>A0A494RCW2_9CAUL</name>
<feature type="domain" description="NolW-like" evidence="14">
    <location>
        <begin position="244"/>
        <end position="309"/>
    </location>
</feature>
<dbReference type="PANTHER" id="PTHR30332">
    <property type="entry name" value="PROBABLE GENERAL SECRETION PATHWAY PROTEIN D"/>
    <property type="match status" value="1"/>
</dbReference>
<keyword evidence="6 12" id="KW-0732">Signal</keyword>
<dbReference type="NCBIfam" id="TIGR02517">
    <property type="entry name" value="type_II_gspD"/>
    <property type="match status" value="1"/>
</dbReference>
<organism evidence="16 17">
    <name type="scientific">Brevundimonas naejangsanensis</name>
    <dbReference type="NCBI Taxonomy" id="588932"/>
    <lineage>
        <taxon>Bacteria</taxon>
        <taxon>Pseudomonadati</taxon>
        <taxon>Pseudomonadota</taxon>
        <taxon>Alphaproteobacteria</taxon>
        <taxon>Caulobacterales</taxon>
        <taxon>Caulobacteraceae</taxon>
        <taxon>Brevundimonas</taxon>
    </lineage>
</organism>
<feature type="domain" description="Type II/III secretion system secretin-like" evidence="13">
    <location>
        <begin position="491"/>
        <end position="656"/>
    </location>
</feature>
<feature type="chain" id="PRO_5019757338" evidence="12">
    <location>
        <begin position="25"/>
        <end position="683"/>
    </location>
</feature>
<evidence type="ECO:0000313" key="17">
    <source>
        <dbReference type="Proteomes" id="UP000276984"/>
    </source>
</evidence>
<evidence type="ECO:0000256" key="10">
    <source>
        <dbReference type="RuleBase" id="RU004004"/>
    </source>
</evidence>
<dbReference type="PROSITE" id="PS51257">
    <property type="entry name" value="PROKAR_LIPOPROTEIN"/>
    <property type="match status" value="1"/>
</dbReference>
<keyword evidence="7" id="KW-0653">Protein transport</keyword>